<feature type="chain" id="PRO_5002628497" evidence="1">
    <location>
        <begin position="25"/>
        <end position="293"/>
    </location>
</feature>
<protein>
    <submittedName>
        <fullName evidence="2">Protein family PM-13</fullName>
    </submittedName>
</protein>
<reference evidence="2 3" key="1">
    <citation type="submission" date="2006-11" db="EMBL/GenBank/DDBJ databases">
        <authorList>
            <person name="Giovannoni S."/>
            <person name="Vergin K."/>
            <person name="Ferriera S."/>
            <person name="Johnson J."/>
            <person name="Kravitz S."/>
            <person name="Beeson K."/>
            <person name="Sutton G."/>
            <person name="Rogers Y.-H."/>
            <person name="Friedman R."/>
            <person name="Frazier M."/>
            <person name="Venter J.C."/>
        </authorList>
    </citation>
    <scope>NUCLEOTIDE SEQUENCE [LARGE SCALE GENOMIC DNA]</scope>
    <source>
        <strain evidence="2 3">HTCC2181</strain>
    </source>
</reference>
<evidence type="ECO:0000313" key="3">
    <source>
        <dbReference type="Proteomes" id="UP000054262"/>
    </source>
</evidence>
<feature type="signal peptide" evidence="1">
    <location>
        <begin position="1"/>
        <end position="24"/>
    </location>
</feature>
<accession>A0P671</accession>
<evidence type="ECO:0000256" key="1">
    <source>
        <dbReference type="SAM" id="SignalP"/>
    </source>
</evidence>
<keyword evidence="1" id="KW-0732">Signal</keyword>
<dbReference type="OrthoDB" id="539844at2"/>
<dbReference type="AlphaFoldDB" id="A0P671"/>
<sequence>MEFNIRHLLLLTLVSLIWSSKVHAVGNCGVYETSDKVINYNNNAINLIEDCAIAPASYKLTIYEIGVCTELPAAPGVAAADTSSCTAIFTNAAGQTVNIAVGSSLSLDKSIDLPTGSYGFSYISLSNSLGLTALVDFTTEGVMSDLEAEAGRYCWSETGTRYSSVSFVAPGGVSCSNTPGTPREFIEILDELNEPPNMYSITDDIPVNDGTMNAYITNADGTLATASGVAGGTNIFAILTRTTPLTISDDTKAIDVQFSVNQAMQPDIASLVGGVYTIHGFGSGPFSVNITSE</sequence>
<dbReference type="Proteomes" id="UP000054262">
    <property type="component" value="Unassembled WGS sequence"/>
</dbReference>
<keyword evidence="3" id="KW-1185">Reference proteome</keyword>
<name>A0P671_9PROT</name>
<gene>
    <name evidence="2" type="ORF">MB2181_03120</name>
</gene>
<dbReference type="EMBL" id="AAUX01000001">
    <property type="protein sequence ID" value="EAV47031.1"/>
    <property type="molecule type" value="Genomic_DNA"/>
</dbReference>
<comment type="caution">
    <text evidence="2">The sequence shown here is derived from an EMBL/GenBank/DDBJ whole genome shotgun (WGS) entry which is preliminary data.</text>
</comment>
<organism evidence="2 3">
    <name type="scientific">Methylophilales bacterium HTCC2181</name>
    <dbReference type="NCBI Taxonomy" id="383631"/>
    <lineage>
        <taxon>Bacteria</taxon>
        <taxon>Pseudomonadati</taxon>
        <taxon>Pseudomonadota</taxon>
        <taxon>Betaproteobacteria</taxon>
        <taxon>Nitrosomonadales</taxon>
        <taxon>OM43 clade</taxon>
    </lineage>
</organism>
<evidence type="ECO:0000313" key="2">
    <source>
        <dbReference type="EMBL" id="EAV47031.1"/>
    </source>
</evidence>
<proteinExistence type="predicted"/>